<dbReference type="Proteomes" id="UP001652504">
    <property type="component" value="Unassembled WGS sequence"/>
</dbReference>
<protein>
    <submittedName>
        <fullName evidence="4">HAD-IA family hydrolase</fullName>
    </submittedName>
</protein>
<name>A0ABT3AC34_9ALTE</name>
<dbReference type="RefSeq" id="WP_263713519.1">
    <property type="nucleotide sequence ID" value="NZ_JAOWKX010000009.1"/>
</dbReference>
<dbReference type="PANTHER" id="PTHR46470:SF4">
    <property type="entry name" value="5-AMINO-6-(5-PHOSPHO-D-RIBITYLAMINO)URACIL PHOSPHATASE YIGB"/>
    <property type="match status" value="1"/>
</dbReference>
<dbReference type="Gene3D" id="3.40.50.1000">
    <property type="entry name" value="HAD superfamily/HAD-like"/>
    <property type="match status" value="1"/>
</dbReference>
<evidence type="ECO:0000256" key="1">
    <source>
        <dbReference type="ARBA" id="ARBA00001946"/>
    </source>
</evidence>
<dbReference type="SUPFAM" id="SSF56784">
    <property type="entry name" value="HAD-like"/>
    <property type="match status" value="1"/>
</dbReference>
<dbReference type="EMBL" id="JAOWKX010000009">
    <property type="protein sequence ID" value="MCV2886234.1"/>
    <property type="molecule type" value="Genomic_DNA"/>
</dbReference>
<keyword evidence="5" id="KW-1185">Reference proteome</keyword>
<keyword evidence="3" id="KW-0460">Magnesium</keyword>
<dbReference type="NCBIfam" id="TIGR01549">
    <property type="entry name" value="HAD-SF-IA-v1"/>
    <property type="match status" value="1"/>
</dbReference>
<evidence type="ECO:0000256" key="2">
    <source>
        <dbReference type="ARBA" id="ARBA00022801"/>
    </source>
</evidence>
<dbReference type="InterPro" id="IPR036412">
    <property type="entry name" value="HAD-like_sf"/>
</dbReference>
<evidence type="ECO:0000313" key="5">
    <source>
        <dbReference type="Proteomes" id="UP001652504"/>
    </source>
</evidence>
<dbReference type="InterPro" id="IPR006439">
    <property type="entry name" value="HAD-SF_hydro_IA"/>
</dbReference>
<dbReference type="InterPro" id="IPR051400">
    <property type="entry name" value="HAD-like_hydrolase"/>
</dbReference>
<comment type="caution">
    <text evidence="4">The sequence shown here is derived from an EMBL/GenBank/DDBJ whole genome shotgun (WGS) entry which is preliminary data.</text>
</comment>
<sequence>MIFYRQIPNVKAITFDLDDTLYDNYPIMRRAEKHLHQFLAERFPNTANMSMHDWGKIKSEFLHQTPSLHNDMGELRKRVLKQGLIQSGYSHMTDLDRHVNDAFEHFYFHRSDFKVSESIMSVLAYLSSRVPLIAITNGNVRLHQIGIASYFIQSFHASLQQPMKPHQHMFDLARTQLSVDAKHILHVGDNLEKDVMGAKQAGFSTAWYAENRSMHLASEKATLLPDIQLTTLEDLKQLV</sequence>
<dbReference type="SFLD" id="SFLDG01129">
    <property type="entry name" value="C1.5:_HAD__Beta-PGM__Phosphata"/>
    <property type="match status" value="1"/>
</dbReference>
<dbReference type="SFLD" id="SFLDS00003">
    <property type="entry name" value="Haloacid_Dehalogenase"/>
    <property type="match status" value="1"/>
</dbReference>
<evidence type="ECO:0000313" key="4">
    <source>
        <dbReference type="EMBL" id="MCV2886234.1"/>
    </source>
</evidence>
<dbReference type="Gene3D" id="1.20.120.1600">
    <property type="match status" value="1"/>
</dbReference>
<reference evidence="4 5" key="1">
    <citation type="submission" date="2022-10" db="EMBL/GenBank/DDBJ databases">
        <title>Aestuariibacter sp. AA17 isolated from Montipora capitata coral fragment.</title>
        <authorList>
            <person name="Emsley S.A."/>
            <person name="Pfannmuller K.M."/>
            <person name="Loughran R.M."/>
            <person name="Shlafstein M."/>
            <person name="Papke E."/>
            <person name="Saw J.H."/>
            <person name="Ushijima B."/>
            <person name="Videau P."/>
        </authorList>
    </citation>
    <scope>NUCLEOTIDE SEQUENCE [LARGE SCALE GENOMIC DNA]</scope>
    <source>
        <strain evidence="4 5">AA17</strain>
    </source>
</reference>
<accession>A0ABT3AC34</accession>
<comment type="cofactor">
    <cofactor evidence="1">
        <name>Mg(2+)</name>
        <dbReference type="ChEBI" id="CHEBI:18420"/>
    </cofactor>
</comment>
<organism evidence="4 5">
    <name type="scientific">Fluctibacter corallii</name>
    <dbReference type="NCBI Taxonomy" id="2984329"/>
    <lineage>
        <taxon>Bacteria</taxon>
        <taxon>Pseudomonadati</taxon>
        <taxon>Pseudomonadota</taxon>
        <taxon>Gammaproteobacteria</taxon>
        <taxon>Alteromonadales</taxon>
        <taxon>Alteromonadaceae</taxon>
        <taxon>Fluctibacter</taxon>
    </lineage>
</organism>
<keyword evidence="2 4" id="KW-0378">Hydrolase</keyword>
<dbReference type="PANTHER" id="PTHR46470">
    <property type="entry name" value="N-ACYLNEURAMINATE-9-PHOSPHATASE"/>
    <property type="match status" value="1"/>
</dbReference>
<dbReference type="GO" id="GO:0016787">
    <property type="term" value="F:hydrolase activity"/>
    <property type="evidence" value="ECO:0007669"/>
    <property type="project" value="UniProtKB-KW"/>
</dbReference>
<dbReference type="InterPro" id="IPR023214">
    <property type="entry name" value="HAD_sf"/>
</dbReference>
<evidence type="ECO:0000256" key="3">
    <source>
        <dbReference type="ARBA" id="ARBA00022842"/>
    </source>
</evidence>
<gene>
    <name evidence="4" type="ORF">OE749_16190</name>
</gene>
<proteinExistence type="predicted"/>
<dbReference type="Pfam" id="PF00702">
    <property type="entry name" value="Hydrolase"/>
    <property type="match status" value="1"/>
</dbReference>